<name>A0ABV8ICX4_9ACTN</name>
<evidence type="ECO:0000256" key="2">
    <source>
        <dbReference type="ARBA" id="ARBA00022801"/>
    </source>
</evidence>
<dbReference type="SUPFAM" id="SSF53474">
    <property type="entry name" value="alpha/beta-Hydrolases"/>
    <property type="match status" value="1"/>
</dbReference>
<organism evidence="5 6">
    <name type="scientific">Planomonospora corallina</name>
    <dbReference type="NCBI Taxonomy" id="1806052"/>
    <lineage>
        <taxon>Bacteria</taxon>
        <taxon>Bacillati</taxon>
        <taxon>Actinomycetota</taxon>
        <taxon>Actinomycetes</taxon>
        <taxon>Streptosporangiales</taxon>
        <taxon>Streptosporangiaceae</taxon>
        <taxon>Planomonospora</taxon>
    </lineage>
</organism>
<evidence type="ECO:0000256" key="3">
    <source>
        <dbReference type="RuleBase" id="RU361235"/>
    </source>
</evidence>
<comment type="similarity">
    <text evidence="1 3">Belongs to the type-B carboxylesterase/lipase family.</text>
</comment>
<dbReference type="RefSeq" id="WP_377288187.1">
    <property type="nucleotide sequence ID" value="NZ_JBHSBM010000017.1"/>
</dbReference>
<dbReference type="Proteomes" id="UP001595850">
    <property type="component" value="Unassembled WGS sequence"/>
</dbReference>
<dbReference type="Pfam" id="PF00135">
    <property type="entry name" value="COesterase"/>
    <property type="match status" value="1"/>
</dbReference>
<dbReference type="InterPro" id="IPR050309">
    <property type="entry name" value="Type-B_Carboxylest/Lipase"/>
</dbReference>
<protein>
    <recommendedName>
        <fullName evidence="3">Carboxylic ester hydrolase</fullName>
        <ecNumber evidence="3">3.1.1.-</ecNumber>
    </recommendedName>
</protein>
<dbReference type="PANTHER" id="PTHR11559">
    <property type="entry name" value="CARBOXYLESTERASE"/>
    <property type="match status" value="1"/>
</dbReference>
<accession>A0ABV8ICX4</accession>
<dbReference type="InterPro" id="IPR002018">
    <property type="entry name" value="CarbesteraseB"/>
</dbReference>
<dbReference type="InterPro" id="IPR019826">
    <property type="entry name" value="Carboxylesterase_B_AS"/>
</dbReference>
<evidence type="ECO:0000313" key="5">
    <source>
        <dbReference type="EMBL" id="MFC4059685.1"/>
    </source>
</evidence>
<reference evidence="6" key="1">
    <citation type="journal article" date="2019" name="Int. J. Syst. Evol. Microbiol.">
        <title>The Global Catalogue of Microorganisms (GCM) 10K type strain sequencing project: providing services to taxonomists for standard genome sequencing and annotation.</title>
        <authorList>
            <consortium name="The Broad Institute Genomics Platform"/>
            <consortium name="The Broad Institute Genome Sequencing Center for Infectious Disease"/>
            <person name="Wu L."/>
            <person name="Ma J."/>
        </authorList>
    </citation>
    <scope>NUCLEOTIDE SEQUENCE [LARGE SCALE GENOMIC DNA]</scope>
    <source>
        <strain evidence="6">TBRC 4489</strain>
    </source>
</reference>
<proteinExistence type="inferred from homology"/>
<feature type="chain" id="PRO_5044956940" description="Carboxylic ester hydrolase" evidence="3">
    <location>
        <begin position="35"/>
        <end position="544"/>
    </location>
</feature>
<evidence type="ECO:0000256" key="1">
    <source>
        <dbReference type="ARBA" id="ARBA00005964"/>
    </source>
</evidence>
<evidence type="ECO:0000313" key="6">
    <source>
        <dbReference type="Proteomes" id="UP001595850"/>
    </source>
</evidence>
<feature type="signal peptide" evidence="3">
    <location>
        <begin position="1"/>
        <end position="34"/>
    </location>
</feature>
<dbReference type="InterPro" id="IPR029058">
    <property type="entry name" value="AB_hydrolase_fold"/>
</dbReference>
<dbReference type="EC" id="3.1.1.-" evidence="3"/>
<evidence type="ECO:0000259" key="4">
    <source>
        <dbReference type="Pfam" id="PF00135"/>
    </source>
</evidence>
<dbReference type="EMBL" id="JBHSBM010000017">
    <property type="protein sequence ID" value="MFC4059685.1"/>
    <property type="molecule type" value="Genomic_DNA"/>
</dbReference>
<keyword evidence="2 3" id="KW-0378">Hydrolase</keyword>
<keyword evidence="3" id="KW-0732">Signal</keyword>
<gene>
    <name evidence="5" type="ORF">ACFOWE_15375</name>
</gene>
<dbReference type="Gene3D" id="3.40.50.1820">
    <property type="entry name" value="alpha/beta hydrolase"/>
    <property type="match status" value="1"/>
</dbReference>
<comment type="caution">
    <text evidence="5">The sequence shown here is derived from an EMBL/GenBank/DDBJ whole genome shotgun (WGS) entry which is preliminary data.</text>
</comment>
<sequence length="544" mass="57050">MDGSTRRWRVVTAVTAVAATALVPAGTAVGTAVAGTNGPERGAGVVRTGQGLVRGTVAADHRSFLGIPYAAAPVGELRWRSPRPAAGWRGVRDATRPGPGCAQPAGMPMDRPSGSEDCLYLNVTTPPARQGGEPLPVVVWLHGGHFFVGQGDTWGGRTMAVKGDAVVVTVNYRLGPLGFLTHPGVGGSGNFGLEDQQAALRWVRANVAAFGGDPRNVTLAGQSAGATSVCAHLAAPGSAGLFHRAVLQSNSCSTPLRSRKEVTAGVDALLAAADCGGGAASAGACLRRRSARELVEAAGYPGQSAWEAGPVAGGSVLPVDPAEAVAAGRFHRVPVLVGATRDEYRAQVWGMERTGMLCAPGQATPCPLTARQYREQIETAFGKRARQVLARYPLARYGTPSEALSAAMTDFQYARPVLDTAAVLSRYVPTYMYEFADREAPFFTGVAPVSFPTGAYHTAELPYLFAAGYVRPPSAAQRRLSEVMVGYWTTFARHGDPNRSGLPSWARYGTRSGHVQRLATGDAGIGRTDFARGHQVAFWRSVTG</sequence>
<feature type="domain" description="Carboxylesterase type B" evidence="4">
    <location>
        <begin position="45"/>
        <end position="539"/>
    </location>
</feature>
<keyword evidence="6" id="KW-1185">Reference proteome</keyword>
<dbReference type="PROSITE" id="PS00122">
    <property type="entry name" value="CARBOXYLESTERASE_B_1"/>
    <property type="match status" value="1"/>
</dbReference>